<dbReference type="AlphaFoldDB" id="A0A7J9GEF3"/>
<organism evidence="2 3">
    <name type="scientific">Gossypium harknessii</name>
    <dbReference type="NCBI Taxonomy" id="34285"/>
    <lineage>
        <taxon>Eukaryota</taxon>
        <taxon>Viridiplantae</taxon>
        <taxon>Streptophyta</taxon>
        <taxon>Embryophyta</taxon>
        <taxon>Tracheophyta</taxon>
        <taxon>Spermatophyta</taxon>
        <taxon>Magnoliopsida</taxon>
        <taxon>eudicotyledons</taxon>
        <taxon>Gunneridae</taxon>
        <taxon>Pentapetalae</taxon>
        <taxon>rosids</taxon>
        <taxon>malvids</taxon>
        <taxon>Malvales</taxon>
        <taxon>Malvaceae</taxon>
        <taxon>Malvoideae</taxon>
        <taxon>Gossypium</taxon>
    </lineage>
</organism>
<evidence type="ECO:0000313" key="2">
    <source>
        <dbReference type="EMBL" id="MBA0795947.1"/>
    </source>
</evidence>
<accession>A0A7J9GEF3</accession>
<dbReference type="PANTHER" id="PTHR31286">
    <property type="entry name" value="GLYCINE-RICH CELL WALL STRUCTURAL PROTEIN 1.8-LIKE"/>
    <property type="match status" value="1"/>
</dbReference>
<dbReference type="Pfam" id="PF14111">
    <property type="entry name" value="DUF4283"/>
    <property type="match status" value="1"/>
</dbReference>
<dbReference type="InterPro" id="IPR040256">
    <property type="entry name" value="At4g02000-like"/>
</dbReference>
<dbReference type="PANTHER" id="PTHR31286:SF173">
    <property type="entry name" value="DUF4283 DOMAIN-CONTAINING PROTEIN"/>
    <property type="match status" value="1"/>
</dbReference>
<evidence type="ECO:0000259" key="1">
    <source>
        <dbReference type="Pfam" id="PF14111"/>
    </source>
</evidence>
<dbReference type="OrthoDB" id="10506790at2759"/>
<feature type="domain" description="DUF4283" evidence="1">
    <location>
        <begin position="58"/>
        <end position="109"/>
    </location>
</feature>
<protein>
    <recommendedName>
        <fullName evidence="1">DUF4283 domain-containing protein</fullName>
    </recommendedName>
</protein>
<dbReference type="EMBL" id="JABFAD010000004">
    <property type="protein sequence ID" value="MBA0795947.1"/>
    <property type="molecule type" value="Genomic_DNA"/>
</dbReference>
<reference evidence="2 3" key="1">
    <citation type="journal article" date="2019" name="Genome Biol. Evol.">
        <title>Insights into the evolution of the New World diploid cottons (Gossypium, subgenus Houzingenia) based on genome sequencing.</title>
        <authorList>
            <person name="Grover C.E."/>
            <person name="Arick M.A. 2nd"/>
            <person name="Thrash A."/>
            <person name="Conover J.L."/>
            <person name="Sanders W.S."/>
            <person name="Peterson D.G."/>
            <person name="Frelichowski J.E."/>
            <person name="Scheffler J.A."/>
            <person name="Scheffler B.E."/>
            <person name="Wendel J.F."/>
        </authorList>
    </citation>
    <scope>NUCLEOTIDE SEQUENCE [LARGE SCALE GENOMIC DNA]</scope>
    <source>
        <strain evidence="2">0</strain>
        <tissue evidence="2">Leaf</tissue>
    </source>
</reference>
<gene>
    <name evidence="2" type="ORF">Gohar_006766</name>
</gene>
<proteinExistence type="predicted"/>
<keyword evidence="3" id="KW-1185">Reference proteome</keyword>
<evidence type="ECO:0000313" key="3">
    <source>
        <dbReference type="Proteomes" id="UP000593560"/>
    </source>
</evidence>
<name>A0A7J9GEF3_9ROSI</name>
<sequence>MVNNFEALSNVWVSESDDSNVDSNTKKVRFKYGSDDSMDNIVVDTALVNELHGRIKKHSQPFRIIHVANGYYLVLFHNSIDYNTTLTQGPWIVFGHYLIVQPWTMDFNTLQHFPNMVLAWIRFLGLSGFLYKKQILEEIGSLVSGNSHSGDKASPSLMNSDQFWCRLEKPTVRRWWSSENPGETKFGILSSLDLEFTKMEATQLEMGEISKLAFAREGSWTGFEGFRSWTDGARPRMDLEECFGPQLSGGQNLPLANPVSKYPVKLMQPALKTPEMDNSDKTSFIHFNPTFEGPLELGLI</sequence>
<dbReference type="InterPro" id="IPR025558">
    <property type="entry name" value="DUF4283"/>
</dbReference>
<comment type="caution">
    <text evidence="2">The sequence shown here is derived from an EMBL/GenBank/DDBJ whole genome shotgun (WGS) entry which is preliminary data.</text>
</comment>
<dbReference type="Proteomes" id="UP000593560">
    <property type="component" value="Unassembled WGS sequence"/>
</dbReference>